<feature type="coiled-coil region" evidence="1">
    <location>
        <begin position="87"/>
        <end position="114"/>
    </location>
</feature>
<proteinExistence type="predicted"/>
<reference evidence="3 4" key="1">
    <citation type="submission" date="2021-05" db="EMBL/GenBank/DDBJ databases">
        <authorList>
            <person name="Zahm M."/>
            <person name="Klopp C."/>
            <person name="Cabau C."/>
            <person name="Kuhl H."/>
            <person name="Suciu R."/>
            <person name="Ciorpac M."/>
            <person name="Holostenco D."/>
            <person name="Gessner J."/>
            <person name="Wuertz S."/>
            <person name="Hohne C."/>
            <person name="Stock M."/>
            <person name="Gislard M."/>
            <person name="Lluch J."/>
            <person name="Milhes M."/>
            <person name="Lampietro C."/>
            <person name="Lopez Roques C."/>
            <person name="Donnadieu C."/>
            <person name="Du K."/>
            <person name="Schartl M."/>
            <person name="Guiguen Y."/>
        </authorList>
    </citation>
    <scope>NUCLEOTIDE SEQUENCE [LARGE SCALE GENOMIC DNA]</scope>
    <source>
        <strain evidence="3">Hh-F2</strain>
        <tissue evidence="3">Blood</tissue>
    </source>
</reference>
<evidence type="ECO:0000256" key="1">
    <source>
        <dbReference type="SAM" id="Coils"/>
    </source>
</evidence>
<keyword evidence="1" id="KW-0175">Coiled coil</keyword>
<feature type="compositionally biased region" description="Polar residues" evidence="2">
    <location>
        <begin position="494"/>
        <end position="513"/>
    </location>
</feature>
<dbReference type="Proteomes" id="UP001369086">
    <property type="component" value="Unassembled WGS sequence"/>
</dbReference>
<evidence type="ECO:0000256" key="2">
    <source>
        <dbReference type="SAM" id="MobiDB-lite"/>
    </source>
</evidence>
<gene>
    <name evidence="3" type="ORF">HHUSO_G35357</name>
</gene>
<organism evidence="3 4">
    <name type="scientific">Huso huso</name>
    <name type="common">Beluga</name>
    <name type="synonym">Acipenser huso</name>
    <dbReference type="NCBI Taxonomy" id="61971"/>
    <lineage>
        <taxon>Eukaryota</taxon>
        <taxon>Metazoa</taxon>
        <taxon>Chordata</taxon>
        <taxon>Craniata</taxon>
        <taxon>Vertebrata</taxon>
        <taxon>Euteleostomi</taxon>
        <taxon>Actinopterygii</taxon>
        <taxon>Chondrostei</taxon>
        <taxon>Acipenseriformes</taxon>
        <taxon>Acipenseridae</taxon>
        <taxon>Huso</taxon>
    </lineage>
</organism>
<feature type="compositionally biased region" description="Basic residues" evidence="2">
    <location>
        <begin position="479"/>
        <end position="490"/>
    </location>
</feature>
<evidence type="ECO:0000313" key="4">
    <source>
        <dbReference type="Proteomes" id="UP001369086"/>
    </source>
</evidence>
<name>A0ABR0Y2W1_HUSHU</name>
<keyword evidence="4" id="KW-1185">Reference proteome</keyword>
<feature type="compositionally biased region" description="Basic and acidic residues" evidence="2">
    <location>
        <begin position="465"/>
        <end position="478"/>
    </location>
</feature>
<feature type="region of interest" description="Disordered" evidence="2">
    <location>
        <begin position="777"/>
        <end position="848"/>
    </location>
</feature>
<feature type="region of interest" description="Disordered" evidence="2">
    <location>
        <begin position="152"/>
        <end position="174"/>
    </location>
</feature>
<feature type="region of interest" description="Disordered" evidence="2">
    <location>
        <begin position="449"/>
        <end position="513"/>
    </location>
</feature>
<dbReference type="EMBL" id="JAHFZB010000051">
    <property type="protein sequence ID" value="KAK6467002.1"/>
    <property type="molecule type" value="Genomic_DNA"/>
</dbReference>
<feature type="compositionally biased region" description="Basic and acidic residues" evidence="2">
    <location>
        <begin position="799"/>
        <end position="821"/>
    </location>
</feature>
<sequence length="876" mass="102777">MNKGPGLRLAKQPNKGLCQNSSNAKCVSQFEEELRLPFSDFINKLDRSINIGVSFSEEERDCTIDYTVKTAVETVVYVIKKLDNARIQNLQMRTSEKEKENELLRVRLETTEKEMLAMRQYINSVHSNMKPSPVNTHLNVTCTQIDNARHISPDSVQIGSRHRSEAGPSKGQKECQYGFESNPVNRGLNYSSTTDNICEKRLGTWTRKESAWGSEGTGPENFKSVLEPLCIKEEVSLQDCSEIPSEVPKQVSVQCDEDSLQQGLFGNRCNIPAPKSANTEEEVPEFESVQIKEESPEFDTVRISWEVSEESHFNVRKENTASGSEQCNALLFDQVNPDRHGNKESGSHRITGSFEQNLANIQRGEEPMSSTSNVLCRSLAAEKQRRYRERLKADPERAREHREKDLIRFVCLPMAIQDCTHKEASLTPAALRQRRYRLNLQRKGRYEEYKKRQALQQAARRKREKTVEEQERERESSRLRARRYRERRKAAMGYTSNSPQQLGRTESQRVSSNPLFTPKSLRVAVGYLPALGGHKASPAGDRLSSPGAWPAGAAVVRNTEHHYLTHIQLHTDRNTEHHYLTHIQLHTDRNTEHHYLTHIQLHKDRDRNTVPKHRYLTHIQLHTDRDRNTEHHYLTHIQLHKDRDTEHHYLTHIQLHKDRDTNTDPKHRYLTHIQLHKDRNTEHRYLTHIQLHTDRDTEHHYLTHIQLHTDRDRNTVPKHRYLTHIQLHTDRDTEHRYLTHIQLHKDRDRNTEHRYLTHIQLHKDRDRNTEHHYLTHIQPHQKTETSRHRSTTTLLTSSFHKDRNTEHHYSFTSRHKDRDRNTVPTSTDRPQSPSTHIQLHNDRDRNTVPKHRYLTHIQLHKDRNTEHHSHTFIHPA</sequence>
<evidence type="ECO:0000313" key="3">
    <source>
        <dbReference type="EMBL" id="KAK6467002.1"/>
    </source>
</evidence>
<protein>
    <submittedName>
        <fullName evidence="3">Uncharacterized protein</fullName>
    </submittedName>
</protein>
<comment type="caution">
    <text evidence="3">The sequence shown here is derived from an EMBL/GenBank/DDBJ whole genome shotgun (WGS) entry which is preliminary data.</text>
</comment>
<accession>A0ABR0Y2W1</accession>
<feature type="compositionally biased region" description="Polar residues" evidence="2">
    <location>
        <begin position="822"/>
        <end position="838"/>
    </location>
</feature>